<evidence type="ECO:0000313" key="2">
    <source>
        <dbReference type="EMBL" id="SDJ55881.1"/>
    </source>
</evidence>
<proteinExistence type="predicted"/>
<dbReference type="EMBL" id="FNFH01000001">
    <property type="protein sequence ID" value="SDJ55881.1"/>
    <property type="molecule type" value="Genomic_DNA"/>
</dbReference>
<keyword evidence="3" id="KW-1185">Reference proteome</keyword>
<name>A0A1G8UQ02_9GAMM</name>
<organism evidence="2 3">
    <name type="scientific">Microbulbifer yueqingensis</name>
    <dbReference type="NCBI Taxonomy" id="658219"/>
    <lineage>
        <taxon>Bacteria</taxon>
        <taxon>Pseudomonadati</taxon>
        <taxon>Pseudomonadota</taxon>
        <taxon>Gammaproteobacteria</taxon>
        <taxon>Cellvibrionales</taxon>
        <taxon>Microbulbiferaceae</taxon>
        <taxon>Microbulbifer</taxon>
    </lineage>
</organism>
<evidence type="ECO:0000313" key="3">
    <source>
        <dbReference type="Proteomes" id="UP000199305"/>
    </source>
</evidence>
<accession>A0A1G8UQ02</accession>
<dbReference type="RefSeq" id="WP_091506694.1">
    <property type="nucleotide sequence ID" value="NZ_FNFH01000001.1"/>
</dbReference>
<gene>
    <name evidence="2" type="ORF">SAMN05216212_0224</name>
</gene>
<dbReference type="AlphaFoldDB" id="A0A1G8UQ02"/>
<keyword evidence="1" id="KW-0732">Signal</keyword>
<feature type="chain" id="PRO_5011592019" evidence="1">
    <location>
        <begin position="24"/>
        <end position="181"/>
    </location>
</feature>
<protein>
    <submittedName>
        <fullName evidence="2">Uncharacterized protein</fullName>
    </submittedName>
</protein>
<dbReference type="Proteomes" id="UP000199305">
    <property type="component" value="Unassembled WGS sequence"/>
</dbReference>
<reference evidence="3" key="1">
    <citation type="submission" date="2016-10" db="EMBL/GenBank/DDBJ databases">
        <authorList>
            <person name="Varghese N."/>
            <person name="Submissions S."/>
        </authorList>
    </citation>
    <scope>NUCLEOTIDE SEQUENCE [LARGE SCALE GENOMIC DNA]</scope>
    <source>
        <strain evidence="3">CGMCC 1.10658</strain>
    </source>
</reference>
<evidence type="ECO:0000256" key="1">
    <source>
        <dbReference type="SAM" id="SignalP"/>
    </source>
</evidence>
<feature type="signal peptide" evidence="1">
    <location>
        <begin position="1"/>
        <end position="23"/>
    </location>
</feature>
<sequence>MQKITSLLASTIMTVIISAPAWSDDGYLVIDTLLEPHSKREPKWISLKRCNTRTCVPYGGHYTFVEAGEVIAEIPPGKYIVAQIGFQNNKFGRGVVVTGTELLAFEVLEAHITVFGLIYLTESSRHRNEYQIEIYQPEILLQWACDENSELFDIAPVHMVTGPLTFETVRIRCEGRSGPPD</sequence>